<evidence type="ECO:0000259" key="3">
    <source>
        <dbReference type="Pfam" id="PF13808"/>
    </source>
</evidence>
<evidence type="ECO:0000259" key="2">
    <source>
        <dbReference type="Pfam" id="PF01609"/>
    </source>
</evidence>
<proteinExistence type="inferred from homology"/>
<feature type="domain" description="Transposase IS4-like" evidence="2">
    <location>
        <begin position="102"/>
        <end position="341"/>
    </location>
</feature>
<organism evidence="4">
    <name type="scientific">Salmonella enterica</name>
    <name type="common">Salmonella choleraesuis</name>
    <dbReference type="NCBI Taxonomy" id="28901"/>
    <lineage>
        <taxon>Bacteria</taxon>
        <taxon>Pseudomonadati</taxon>
        <taxon>Pseudomonadota</taxon>
        <taxon>Gammaproteobacteria</taxon>
        <taxon>Enterobacterales</taxon>
        <taxon>Enterobacteriaceae</taxon>
        <taxon>Salmonella</taxon>
    </lineage>
</organism>
<dbReference type="GO" id="GO:0006313">
    <property type="term" value="P:DNA transposition"/>
    <property type="evidence" value="ECO:0007669"/>
    <property type="project" value="InterPro"/>
</dbReference>
<dbReference type="Pfam" id="PF13808">
    <property type="entry name" value="DDE_Tnp_1_assoc"/>
    <property type="match status" value="1"/>
</dbReference>
<accession>A0A5U7LWE1</accession>
<dbReference type="EMBL" id="AAGSEK010000042">
    <property type="protein sequence ID" value="EBR4143246.1"/>
    <property type="molecule type" value="Genomic_DNA"/>
</dbReference>
<protein>
    <submittedName>
        <fullName evidence="4">ISAs1 family transposase</fullName>
    </submittedName>
</protein>
<dbReference type="PANTHER" id="PTHR30298:SF0">
    <property type="entry name" value="PROTEIN YBFL-RELATED"/>
    <property type="match status" value="1"/>
</dbReference>
<dbReference type="InterPro" id="IPR051698">
    <property type="entry name" value="Transposase_11-like"/>
</dbReference>
<comment type="similarity">
    <text evidence="1">Belongs to the transposase 11 family.</text>
</comment>
<dbReference type="NCBIfam" id="NF033564">
    <property type="entry name" value="transpos_ISAs1"/>
    <property type="match status" value="1"/>
</dbReference>
<feature type="domain" description="H repeat-associated protein N-terminal" evidence="3">
    <location>
        <begin position="7"/>
        <end position="94"/>
    </location>
</feature>
<dbReference type="GO" id="GO:0004803">
    <property type="term" value="F:transposase activity"/>
    <property type="evidence" value="ECO:0007669"/>
    <property type="project" value="InterPro"/>
</dbReference>
<dbReference type="GO" id="GO:0003677">
    <property type="term" value="F:DNA binding"/>
    <property type="evidence" value="ECO:0007669"/>
    <property type="project" value="InterPro"/>
</dbReference>
<dbReference type="InterPro" id="IPR047647">
    <property type="entry name" value="ISAs1_transpos"/>
</dbReference>
<sequence length="387" mass="43743">MNIQSLLDHISIIPDLRQQGKIRHKLSDILFLTVCAIIAGADEWQEIEDFGHERLEWLKKYADFENGVPVHDTIARVVSNIDSTAFEKMFIDWMRAGHEITDGDVIAIDGKTRRGSYDKSKRKGAIHMVSAFSTEYGVVLGQVKAEAKSNEITAIPELLNLLDLKKSLVTIDAKGCQKDIAEKIKDKKADYLLAVKGNQGKLHNAFKENFPIKSFSNYEGDSFSTQEISHGRQETRLNIISDVTPEFCDFEFEWRGLKKLCVALSFRNKVGEKSADEMSIRYYISSRDLDAQAFANAIRAHWQIESMHWMLDVKMNDDASRIRRGNAAEIISGIKKMALNLLRDYKGFKAGLKRKRKKAALSICYIEEVLAACAAPGFRSEKNGDLT</sequence>
<dbReference type="AlphaFoldDB" id="A0A5U7LWE1"/>
<dbReference type="InterPro" id="IPR032806">
    <property type="entry name" value="YbfD_N"/>
</dbReference>
<comment type="caution">
    <text evidence="4">The sequence shown here is derived from an EMBL/GenBank/DDBJ whole genome shotgun (WGS) entry which is preliminary data.</text>
</comment>
<reference evidence="4" key="1">
    <citation type="submission" date="2018-07" db="EMBL/GenBank/DDBJ databases">
        <authorList>
            <consortium name="PulseNet: The National Subtyping Network for Foodborne Disease Surveillance"/>
            <person name="Tarr C.L."/>
            <person name="Trees E."/>
            <person name="Katz L.S."/>
            <person name="Carleton-Romer H.A."/>
            <person name="Stroika S."/>
            <person name="Kucerova Z."/>
            <person name="Roache K.F."/>
            <person name="Sabol A.L."/>
            <person name="Besser J."/>
            <person name="Gerner-Smidt P."/>
        </authorList>
    </citation>
    <scope>NUCLEOTIDE SEQUENCE</scope>
    <source>
        <strain evidence="4">PNUSAS006765</strain>
    </source>
</reference>
<name>A0A5U7LWE1_SALER</name>
<evidence type="ECO:0000256" key="1">
    <source>
        <dbReference type="ARBA" id="ARBA00010075"/>
    </source>
</evidence>
<dbReference type="InterPro" id="IPR002559">
    <property type="entry name" value="Transposase_11"/>
</dbReference>
<dbReference type="Pfam" id="PF01609">
    <property type="entry name" value="DDE_Tnp_1"/>
    <property type="match status" value="1"/>
</dbReference>
<evidence type="ECO:0000313" key="4">
    <source>
        <dbReference type="EMBL" id="EBR4143246.1"/>
    </source>
</evidence>
<gene>
    <name evidence="4" type="ORF">BVJ40_18355</name>
</gene>
<dbReference type="PANTHER" id="PTHR30298">
    <property type="entry name" value="H REPEAT-ASSOCIATED PREDICTED TRANSPOSASE"/>
    <property type="match status" value="1"/>
</dbReference>